<reference evidence="9 10" key="1">
    <citation type="journal article" date="2019" name="Commun. Biol.">
        <title>The bagworm genome reveals a unique fibroin gene that provides high tensile strength.</title>
        <authorList>
            <person name="Kono N."/>
            <person name="Nakamura H."/>
            <person name="Ohtoshi R."/>
            <person name="Tomita M."/>
            <person name="Numata K."/>
            <person name="Arakawa K."/>
        </authorList>
    </citation>
    <scope>NUCLEOTIDE SEQUENCE [LARGE SCALE GENOMIC DNA]</scope>
</reference>
<evidence type="ECO:0000313" key="10">
    <source>
        <dbReference type="Proteomes" id="UP000299102"/>
    </source>
</evidence>
<dbReference type="InterPro" id="IPR011990">
    <property type="entry name" value="TPR-like_helical_dom_sf"/>
</dbReference>
<keyword evidence="4" id="KW-0677">Repeat</keyword>
<evidence type="ECO:0000256" key="7">
    <source>
        <dbReference type="ARBA" id="ARBA00039966"/>
    </source>
</evidence>
<dbReference type="Gene3D" id="1.25.40.10">
    <property type="entry name" value="Tetratricopeptide repeat domain"/>
    <property type="match status" value="1"/>
</dbReference>
<evidence type="ECO:0000256" key="4">
    <source>
        <dbReference type="ARBA" id="ARBA00022737"/>
    </source>
</evidence>
<evidence type="ECO:0000313" key="9">
    <source>
        <dbReference type="EMBL" id="GBP21986.1"/>
    </source>
</evidence>
<evidence type="ECO:0000256" key="1">
    <source>
        <dbReference type="ARBA" id="ARBA00004245"/>
    </source>
</evidence>
<evidence type="ECO:0000256" key="3">
    <source>
        <dbReference type="ARBA" id="ARBA00022490"/>
    </source>
</evidence>
<evidence type="ECO:0000256" key="5">
    <source>
        <dbReference type="ARBA" id="ARBA00022803"/>
    </source>
</evidence>
<comment type="subunit">
    <text evidence="2">Interacts with microtubules.</text>
</comment>
<keyword evidence="3" id="KW-0963">Cytoplasm</keyword>
<gene>
    <name evidence="9" type="primary">Rmdn1</name>
    <name evidence="9" type="ORF">EVAR_18627_1</name>
</gene>
<protein>
    <recommendedName>
        <fullName evidence="7">Regulator of microtubule dynamics protein 1</fullName>
    </recommendedName>
    <alternativeName>
        <fullName evidence="8">Protein FAM82B</fullName>
    </alternativeName>
</protein>
<dbReference type="PANTHER" id="PTHR16056">
    <property type="entry name" value="REGULATOR OF MICROTUBULE DYNAMICS PROTEIN"/>
    <property type="match status" value="1"/>
</dbReference>
<name>A0A4C1U803_EUMVA</name>
<comment type="caution">
    <text evidence="9">The sequence shown here is derived from an EMBL/GenBank/DDBJ whole genome shotgun (WGS) entry which is preliminary data.</text>
</comment>
<keyword evidence="6" id="KW-0206">Cytoskeleton</keyword>
<dbReference type="EMBL" id="BGZK01000135">
    <property type="protein sequence ID" value="GBP21986.1"/>
    <property type="molecule type" value="Genomic_DNA"/>
</dbReference>
<sequence>MCENRNISNLFQGKLLWPYGKLEDTEQSSVALVLKGKDAQHVEVQWRLCRVLYNISKQPKTDKEEKKAIIFEAYQIISEQLNKHSNNYAVHKWYALLLDAKSSYDGIKERIKQLENVKKHMDVAVTLNPSDATTLHILGEWCYQITEMPWYQRKIAETIFAAPPNSTYEDALEYFLRAESVEPRFYSVNLLRIGNCYLKLDKKDQAVYYLTLAASYPAKSNDDHQANKEAAELLKKLK</sequence>
<keyword evidence="10" id="KW-1185">Reference proteome</keyword>
<dbReference type="STRING" id="151549.A0A4C1U803"/>
<dbReference type="GO" id="GO:0005876">
    <property type="term" value="C:spindle microtubule"/>
    <property type="evidence" value="ECO:0007669"/>
    <property type="project" value="TreeGrafter"/>
</dbReference>
<organism evidence="9 10">
    <name type="scientific">Eumeta variegata</name>
    <name type="common">Bagworm moth</name>
    <name type="synonym">Eumeta japonica</name>
    <dbReference type="NCBI Taxonomy" id="151549"/>
    <lineage>
        <taxon>Eukaryota</taxon>
        <taxon>Metazoa</taxon>
        <taxon>Ecdysozoa</taxon>
        <taxon>Arthropoda</taxon>
        <taxon>Hexapoda</taxon>
        <taxon>Insecta</taxon>
        <taxon>Pterygota</taxon>
        <taxon>Neoptera</taxon>
        <taxon>Endopterygota</taxon>
        <taxon>Lepidoptera</taxon>
        <taxon>Glossata</taxon>
        <taxon>Ditrysia</taxon>
        <taxon>Tineoidea</taxon>
        <taxon>Psychidae</taxon>
        <taxon>Oiketicinae</taxon>
        <taxon>Eumeta</taxon>
    </lineage>
</organism>
<evidence type="ECO:0000256" key="8">
    <source>
        <dbReference type="ARBA" id="ARBA00041958"/>
    </source>
</evidence>
<dbReference type="Proteomes" id="UP000299102">
    <property type="component" value="Unassembled WGS sequence"/>
</dbReference>
<evidence type="ECO:0000256" key="2">
    <source>
        <dbReference type="ARBA" id="ARBA00011375"/>
    </source>
</evidence>
<dbReference type="OrthoDB" id="69711at2759"/>
<dbReference type="PANTHER" id="PTHR16056:SF16">
    <property type="entry name" value="REGULATOR OF MICROTUBULE DYNAMICS PROTEIN 1"/>
    <property type="match status" value="1"/>
</dbReference>
<dbReference type="AlphaFoldDB" id="A0A4C1U803"/>
<dbReference type="InterPro" id="IPR049039">
    <property type="entry name" value="RMD1-3_a_helical_rpt"/>
</dbReference>
<dbReference type="GO" id="GO:0005739">
    <property type="term" value="C:mitochondrion"/>
    <property type="evidence" value="ECO:0007669"/>
    <property type="project" value="TreeGrafter"/>
</dbReference>
<dbReference type="SUPFAM" id="SSF48452">
    <property type="entry name" value="TPR-like"/>
    <property type="match status" value="1"/>
</dbReference>
<dbReference type="GO" id="GO:0097431">
    <property type="term" value="C:mitotic spindle pole"/>
    <property type="evidence" value="ECO:0007669"/>
    <property type="project" value="TreeGrafter"/>
</dbReference>
<keyword evidence="5" id="KW-0802">TPR repeat</keyword>
<comment type="subcellular location">
    <subcellularLocation>
        <location evidence="1">Cytoplasm</location>
        <location evidence="1">Cytoskeleton</location>
    </subcellularLocation>
</comment>
<accession>A0A4C1U803</accession>
<proteinExistence type="predicted"/>
<evidence type="ECO:0000256" key="6">
    <source>
        <dbReference type="ARBA" id="ARBA00023212"/>
    </source>
</evidence>
<dbReference type="Pfam" id="PF21033">
    <property type="entry name" value="RMD1-3"/>
    <property type="match status" value="1"/>
</dbReference>
<dbReference type="GO" id="GO:0008017">
    <property type="term" value="F:microtubule binding"/>
    <property type="evidence" value="ECO:0007669"/>
    <property type="project" value="TreeGrafter"/>
</dbReference>